<keyword evidence="2" id="KW-0012">Acyltransferase</keyword>
<dbReference type="Pfam" id="PF00583">
    <property type="entry name" value="Acetyltransf_1"/>
    <property type="match status" value="1"/>
</dbReference>
<evidence type="ECO:0000313" key="5">
    <source>
        <dbReference type="Proteomes" id="UP001206128"/>
    </source>
</evidence>
<dbReference type="Gene3D" id="3.40.630.30">
    <property type="match status" value="1"/>
</dbReference>
<dbReference type="RefSeq" id="WP_253778092.1">
    <property type="nucleotide sequence ID" value="NZ_JAMTCK010000018.1"/>
</dbReference>
<organism evidence="4 5">
    <name type="scientific">Goodfellowiella coeruleoviolacea</name>
    <dbReference type="NCBI Taxonomy" id="334858"/>
    <lineage>
        <taxon>Bacteria</taxon>
        <taxon>Bacillati</taxon>
        <taxon>Actinomycetota</taxon>
        <taxon>Actinomycetes</taxon>
        <taxon>Pseudonocardiales</taxon>
        <taxon>Pseudonocardiaceae</taxon>
        <taxon>Goodfellowiella</taxon>
    </lineage>
</organism>
<sequence length="198" mass="21941">MQQWTVRRAEPADAEEIARINVAAWQRAYRGIIADETLDRMLPQERLAGWRRWLSAPDPSAVLVAVDDQGAIGAYCGVGAVRADDDRHRDLPTGELIALYANPDHLGTGAGRLVHEAGLAHLADQGFRYAVLWVFETNEPSRAFYAAHGWRADGAGKHHRLGTQELVETRYGRFLPAARGRNRRCFGPGWPLAHPSSV</sequence>
<dbReference type="PANTHER" id="PTHR43877">
    <property type="entry name" value="AMINOALKYLPHOSPHONATE N-ACETYLTRANSFERASE-RELATED-RELATED"/>
    <property type="match status" value="1"/>
</dbReference>
<dbReference type="InterPro" id="IPR050832">
    <property type="entry name" value="Bact_Acetyltransf"/>
</dbReference>
<dbReference type="GO" id="GO:0016747">
    <property type="term" value="F:acyltransferase activity, transferring groups other than amino-acyl groups"/>
    <property type="evidence" value="ECO:0007669"/>
    <property type="project" value="InterPro"/>
</dbReference>
<dbReference type="Proteomes" id="UP001206128">
    <property type="component" value="Unassembled WGS sequence"/>
</dbReference>
<dbReference type="InterPro" id="IPR016181">
    <property type="entry name" value="Acyl_CoA_acyltransferase"/>
</dbReference>
<keyword evidence="5" id="KW-1185">Reference proteome</keyword>
<name>A0AAE3GKW8_9PSEU</name>
<proteinExistence type="predicted"/>
<keyword evidence="1" id="KW-0808">Transferase</keyword>
<evidence type="ECO:0000256" key="1">
    <source>
        <dbReference type="ARBA" id="ARBA00022679"/>
    </source>
</evidence>
<evidence type="ECO:0000313" key="4">
    <source>
        <dbReference type="EMBL" id="MCP2169362.1"/>
    </source>
</evidence>
<protein>
    <submittedName>
        <fullName evidence="4">L-amino acid N-acyltransferase YncA</fullName>
    </submittedName>
</protein>
<evidence type="ECO:0000259" key="3">
    <source>
        <dbReference type="PROSITE" id="PS51186"/>
    </source>
</evidence>
<dbReference type="EMBL" id="JAMTCK010000018">
    <property type="protein sequence ID" value="MCP2169362.1"/>
    <property type="molecule type" value="Genomic_DNA"/>
</dbReference>
<feature type="domain" description="N-acetyltransferase" evidence="3">
    <location>
        <begin position="4"/>
        <end position="176"/>
    </location>
</feature>
<dbReference type="SUPFAM" id="SSF55729">
    <property type="entry name" value="Acyl-CoA N-acyltransferases (Nat)"/>
    <property type="match status" value="1"/>
</dbReference>
<comment type="caution">
    <text evidence="4">The sequence shown here is derived from an EMBL/GenBank/DDBJ whole genome shotgun (WGS) entry which is preliminary data.</text>
</comment>
<dbReference type="InterPro" id="IPR000182">
    <property type="entry name" value="GNAT_dom"/>
</dbReference>
<dbReference type="AlphaFoldDB" id="A0AAE3GKW8"/>
<dbReference type="PROSITE" id="PS51186">
    <property type="entry name" value="GNAT"/>
    <property type="match status" value="1"/>
</dbReference>
<evidence type="ECO:0000256" key="2">
    <source>
        <dbReference type="ARBA" id="ARBA00023315"/>
    </source>
</evidence>
<gene>
    <name evidence="4" type="ORF">LX83_006247</name>
</gene>
<reference evidence="4" key="1">
    <citation type="submission" date="2022-06" db="EMBL/GenBank/DDBJ databases">
        <title>Genomic Encyclopedia of Archaeal and Bacterial Type Strains, Phase II (KMG-II): from individual species to whole genera.</title>
        <authorList>
            <person name="Goeker M."/>
        </authorList>
    </citation>
    <scope>NUCLEOTIDE SEQUENCE</scope>
    <source>
        <strain evidence="4">DSM 43935</strain>
    </source>
</reference>
<accession>A0AAE3GKW8</accession>